<accession>A0AAW2GSE6</accession>
<sequence>MECKRNILIEIDSKKAKFIIKYSKNKVHDVCIGFISDLALLFFDMQLFKVLSEKTLKTPTLRYNLELLNLKKLLVDVPTKENSTFDMLQKLLEFKKSCDVNMKERHADKE</sequence>
<gene>
    <name evidence="1" type="ORF">PUN28_002067</name>
</gene>
<dbReference type="AlphaFoldDB" id="A0AAW2GSE6"/>
<comment type="caution">
    <text evidence="1">The sequence shown here is derived from an EMBL/GenBank/DDBJ whole genome shotgun (WGS) entry which is preliminary data.</text>
</comment>
<proteinExistence type="predicted"/>
<evidence type="ECO:0000313" key="2">
    <source>
        <dbReference type="Proteomes" id="UP001430953"/>
    </source>
</evidence>
<name>A0AAW2GSE6_9HYME</name>
<evidence type="ECO:0000313" key="1">
    <source>
        <dbReference type="EMBL" id="KAL0130222.1"/>
    </source>
</evidence>
<dbReference type="Proteomes" id="UP001430953">
    <property type="component" value="Unassembled WGS sequence"/>
</dbReference>
<organism evidence="1 2">
    <name type="scientific">Cardiocondyla obscurior</name>
    <dbReference type="NCBI Taxonomy" id="286306"/>
    <lineage>
        <taxon>Eukaryota</taxon>
        <taxon>Metazoa</taxon>
        <taxon>Ecdysozoa</taxon>
        <taxon>Arthropoda</taxon>
        <taxon>Hexapoda</taxon>
        <taxon>Insecta</taxon>
        <taxon>Pterygota</taxon>
        <taxon>Neoptera</taxon>
        <taxon>Endopterygota</taxon>
        <taxon>Hymenoptera</taxon>
        <taxon>Apocrita</taxon>
        <taxon>Aculeata</taxon>
        <taxon>Formicoidea</taxon>
        <taxon>Formicidae</taxon>
        <taxon>Myrmicinae</taxon>
        <taxon>Cardiocondyla</taxon>
    </lineage>
</organism>
<reference evidence="1 2" key="1">
    <citation type="submission" date="2023-03" db="EMBL/GenBank/DDBJ databases">
        <title>High recombination rates correlate with genetic variation in Cardiocondyla obscurior ants.</title>
        <authorList>
            <person name="Errbii M."/>
        </authorList>
    </citation>
    <scope>NUCLEOTIDE SEQUENCE [LARGE SCALE GENOMIC DNA]</scope>
    <source>
        <strain evidence="1">Alpha-2009</strain>
        <tissue evidence="1">Whole body</tissue>
    </source>
</reference>
<protein>
    <submittedName>
        <fullName evidence="1">Uncharacterized protein</fullName>
    </submittedName>
</protein>
<keyword evidence="2" id="KW-1185">Reference proteome</keyword>
<dbReference type="EMBL" id="JADYXP020000002">
    <property type="protein sequence ID" value="KAL0130222.1"/>
    <property type="molecule type" value="Genomic_DNA"/>
</dbReference>